<evidence type="ECO:0000256" key="1">
    <source>
        <dbReference type="SAM" id="MobiDB-lite"/>
    </source>
</evidence>
<organism evidence="2 3">
    <name type="scientific">Panicum miliaceum</name>
    <name type="common">Proso millet</name>
    <name type="synonym">Broomcorn millet</name>
    <dbReference type="NCBI Taxonomy" id="4540"/>
    <lineage>
        <taxon>Eukaryota</taxon>
        <taxon>Viridiplantae</taxon>
        <taxon>Streptophyta</taxon>
        <taxon>Embryophyta</taxon>
        <taxon>Tracheophyta</taxon>
        <taxon>Spermatophyta</taxon>
        <taxon>Magnoliopsida</taxon>
        <taxon>Liliopsida</taxon>
        <taxon>Poales</taxon>
        <taxon>Poaceae</taxon>
        <taxon>PACMAD clade</taxon>
        <taxon>Panicoideae</taxon>
        <taxon>Panicodae</taxon>
        <taxon>Paniceae</taxon>
        <taxon>Panicinae</taxon>
        <taxon>Panicum</taxon>
        <taxon>Panicum sect. Panicum</taxon>
    </lineage>
</organism>
<protein>
    <submittedName>
        <fullName evidence="2">Uncharacterized protein</fullName>
    </submittedName>
</protein>
<evidence type="ECO:0000313" key="2">
    <source>
        <dbReference type="EMBL" id="RLN21689.1"/>
    </source>
</evidence>
<dbReference type="Proteomes" id="UP000275267">
    <property type="component" value="Unassembled WGS sequence"/>
</dbReference>
<name>A0A3L6SGI3_PANMI</name>
<evidence type="ECO:0000313" key="3">
    <source>
        <dbReference type="Proteomes" id="UP000275267"/>
    </source>
</evidence>
<comment type="caution">
    <text evidence="2">The sequence shown here is derived from an EMBL/GenBank/DDBJ whole genome shotgun (WGS) entry which is preliminary data.</text>
</comment>
<dbReference type="EMBL" id="PQIB02000004">
    <property type="protein sequence ID" value="RLN21689.1"/>
    <property type="molecule type" value="Genomic_DNA"/>
</dbReference>
<dbReference type="PANTHER" id="PTHR36795">
    <property type="entry name" value="OS01G0938400 PROTEIN"/>
    <property type="match status" value="1"/>
</dbReference>
<proteinExistence type="predicted"/>
<gene>
    <name evidence="2" type="ORF">C2845_PM07G34310</name>
</gene>
<keyword evidence="3" id="KW-1185">Reference proteome</keyword>
<reference evidence="3" key="1">
    <citation type="journal article" date="2019" name="Nat. Commun.">
        <title>The genome of broomcorn millet.</title>
        <authorList>
            <person name="Zou C."/>
            <person name="Miki D."/>
            <person name="Li D."/>
            <person name="Tang Q."/>
            <person name="Xiao L."/>
            <person name="Rajput S."/>
            <person name="Deng P."/>
            <person name="Jia W."/>
            <person name="Huang R."/>
            <person name="Zhang M."/>
            <person name="Sun Y."/>
            <person name="Hu J."/>
            <person name="Fu X."/>
            <person name="Schnable P.S."/>
            <person name="Li F."/>
            <person name="Zhang H."/>
            <person name="Feng B."/>
            <person name="Zhu X."/>
            <person name="Liu R."/>
            <person name="Schnable J.C."/>
            <person name="Zhu J.-K."/>
            <person name="Zhang H."/>
        </authorList>
    </citation>
    <scope>NUCLEOTIDE SEQUENCE [LARGE SCALE GENOMIC DNA]</scope>
</reference>
<sequence>MPAGGSSYPAAMRLGRSFAYHKLKKLPPAPPPNATTFEQQDHQGEHQPPPPPAAAIQESYHSYYRALGAAAARGRWRQQWQRRARRPRLRISGLARALRRRAAAVGGRVRASVAKVARRLREGRPYIGDLFAGNYMFMQVAPSPTMVPGIDDKGGYAPFADYYYGKVAKGIKPVPPPPAAGALQLQVHHAAAAGVLYKV</sequence>
<accession>A0A3L6SGI3</accession>
<dbReference type="AlphaFoldDB" id="A0A3L6SGI3"/>
<dbReference type="OrthoDB" id="1932414at2759"/>
<feature type="region of interest" description="Disordered" evidence="1">
    <location>
        <begin position="22"/>
        <end position="55"/>
    </location>
</feature>
<dbReference type="PANTHER" id="PTHR36795:SF2">
    <property type="entry name" value="OS01G0938400 PROTEIN"/>
    <property type="match status" value="1"/>
</dbReference>